<name>A0AAW6T9U1_9MICO</name>
<dbReference type="InterPro" id="IPR044855">
    <property type="entry name" value="CoA-Trfase_III_dom3_sf"/>
</dbReference>
<evidence type="ECO:0000256" key="2">
    <source>
        <dbReference type="SAM" id="MobiDB-lite"/>
    </source>
</evidence>
<dbReference type="InterPro" id="IPR050483">
    <property type="entry name" value="CoA-transferase_III_domain"/>
</dbReference>
<dbReference type="InterPro" id="IPR023606">
    <property type="entry name" value="CoA-Trfase_III_dom_1_sf"/>
</dbReference>
<dbReference type="SUPFAM" id="SSF89796">
    <property type="entry name" value="CoA-transferase family III (CaiB/BaiF)"/>
    <property type="match status" value="1"/>
</dbReference>
<protein>
    <submittedName>
        <fullName evidence="3">CoA transferase</fullName>
        <ecNumber evidence="3">2.8.3.-</ecNumber>
    </submittedName>
</protein>
<dbReference type="GO" id="GO:0008410">
    <property type="term" value="F:CoA-transferase activity"/>
    <property type="evidence" value="ECO:0007669"/>
    <property type="project" value="TreeGrafter"/>
</dbReference>
<keyword evidence="1 3" id="KW-0808">Transferase</keyword>
<dbReference type="AlphaFoldDB" id="A0AAW6T9U1"/>
<dbReference type="Proteomes" id="UP001321506">
    <property type="component" value="Unassembled WGS sequence"/>
</dbReference>
<dbReference type="InterPro" id="IPR003673">
    <property type="entry name" value="CoA-Trfase_fam_III"/>
</dbReference>
<keyword evidence="4" id="KW-1185">Reference proteome</keyword>
<dbReference type="Gene3D" id="3.40.50.10540">
    <property type="entry name" value="Crotonobetainyl-coa:carnitine coa-transferase, domain 1"/>
    <property type="match status" value="1"/>
</dbReference>
<accession>A0AAW6T9U1</accession>
<reference evidence="3 4" key="1">
    <citation type="submission" date="2023-04" db="EMBL/GenBank/DDBJ databases">
        <title>Klugiella caeni sp. nov. isolated from the sludge of biochemical tank.</title>
        <authorList>
            <person name="Geng K."/>
        </authorList>
    </citation>
    <scope>NUCLEOTIDE SEQUENCE [LARGE SCALE GENOMIC DNA]</scope>
    <source>
        <strain evidence="3 4">YN-L-19</strain>
    </source>
</reference>
<gene>
    <name evidence="3" type="ORF">QF206_05385</name>
</gene>
<dbReference type="Pfam" id="PF02515">
    <property type="entry name" value="CoA_transf_3"/>
    <property type="match status" value="1"/>
</dbReference>
<evidence type="ECO:0000313" key="3">
    <source>
        <dbReference type="EMBL" id="MDI2098397.1"/>
    </source>
</evidence>
<feature type="compositionally biased region" description="Low complexity" evidence="2">
    <location>
        <begin position="390"/>
        <end position="407"/>
    </location>
</feature>
<dbReference type="RefSeq" id="WP_281488191.1">
    <property type="nucleotide sequence ID" value="NZ_JASATX010000002.1"/>
</dbReference>
<comment type="caution">
    <text evidence="3">The sequence shown here is derived from an EMBL/GenBank/DDBJ whole genome shotgun (WGS) entry which is preliminary data.</text>
</comment>
<dbReference type="Gene3D" id="3.30.1540.10">
    <property type="entry name" value="formyl-coa transferase, domain 3"/>
    <property type="match status" value="1"/>
</dbReference>
<evidence type="ECO:0000256" key="1">
    <source>
        <dbReference type="ARBA" id="ARBA00022679"/>
    </source>
</evidence>
<dbReference type="PANTHER" id="PTHR48207:SF3">
    <property type="entry name" value="SUCCINATE--HYDROXYMETHYLGLUTARATE COA-TRANSFERASE"/>
    <property type="match status" value="1"/>
</dbReference>
<proteinExistence type="predicted"/>
<dbReference type="EMBL" id="JASATX010000002">
    <property type="protein sequence ID" value="MDI2098397.1"/>
    <property type="molecule type" value="Genomic_DNA"/>
</dbReference>
<dbReference type="EC" id="2.8.3.-" evidence="3"/>
<feature type="region of interest" description="Disordered" evidence="2">
    <location>
        <begin position="385"/>
        <end position="427"/>
    </location>
</feature>
<sequence>MSHADHAAHATSALRGVRVADFSRVLAGPFATMMLADLGADVIKIESPAGDDTRGWIPPADSAGRGTYFASVNRNKRSIALDLASDEGRQRAWQLASTADVVVENFRPGTMQKFGLDHGRLLAANPRVVMCSITGFGSGAGADLPGYDLLVQAMGGLMSITGDPDGEPTKAGVALVDVITGLNAVIGIQAALRHADATGRGQHVEVNLLSSLLAALTNQASAAISTGRSPARLGNRHPSITPYETFHAADASLAVAVGNDRQFASFAGVLGMPELADDARFATNQARVGNRDALRSLIEPALAQRPADHWVMALTEARVPAGRVNTVLEGFELAERLGLAPIVEIDDPDAGAPGRQVASALRLSATPPVYRSAPPALGAHDGAWWHDAASEPAPASEPPASAAASSAHLDLANQHPHRPESERHDDR</sequence>
<organism evidence="3 4">
    <name type="scientific">Ruicaihuangia caeni</name>
    <dbReference type="NCBI Taxonomy" id="3042517"/>
    <lineage>
        <taxon>Bacteria</taxon>
        <taxon>Bacillati</taxon>
        <taxon>Actinomycetota</taxon>
        <taxon>Actinomycetes</taxon>
        <taxon>Micrococcales</taxon>
        <taxon>Microbacteriaceae</taxon>
        <taxon>Ruicaihuangia</taxon>
    </lineage>
</organism>
<dbReference type="PANTHER" id="PTHR48207">
    <property type="entry name" value="SUCCINATE--HYDROXYMETHYLGLUTARATE COA-TRANSFERASE"/>
    <property type="match status" value="1"/>
</dbReference>
<evidence type="ECO:0000313" key="4">
    <source>
        <dbReference type="Proteomes" id="UP001321506"/>
    </source>
</evidence>
<feature type="compositionally biased region" description="Basic and acidic residues" evidence="2">
    <location>
        <begin position="417"/>
        <end position="427"/>
    </location>
</feature>